<dbReference type="GO" id="GO:0042254">
    <property type="term" value="P:ribosome biogenesis"/>
    <property type="evidence" value="ECO:0007669"/>
    <property type="project" value="UniProtKB-KW"/>
</dbReference>
<evidence type="ECO:0000256" key="2">
    <source>
        <dbReference type="ARBA" id="ARBA00022670"/>
    </source>
</evidence>
<accession>A0A3E0B1H5</accession>
<dbReference type="InterPro" id="IPR036764">
    <property type="entry name" value="Peptidase_Prp_sf"/>
</dbReference>
<proteinExistence type="inferred from homology"/>
<keyword evidence="4" id="KW-0788">Thiol protease</keyword>
<dbReference type="AlphaFoldDB" id="A0A3E0B1H5"/>
<keyword evidence="2" id="KW-0645">Protease</keyword>
<evidence type="ECO:0000313" key="8">
    <source>
        <dbReference type="Proteomes" id="UP000257076"/>
    </source>
</evidence>
<keyword evidence="8" id="KW-1185">Reference proteome</keyword>
<evidence type="ECO:0000313" key="7">
    <source>
        <dbReference type="EMBL" id="REG25798.1"/>
    </source>
</evidence>
<gene>
    <name evidence="7" type="ORF">DFR63_0843</name>
</gene>
<reference evidence="7 8" key="1">
    <citation type="submission" date="2018-08" db="EMBL/GenBank/DDBJ databases">
        <title>Genomic Encyclopedia of Type Strains, Phase IV (KMG-IV): sequencing the most valuable type-strain genomes for metagenomic binning, comparative biology and taxonomic classification.</title>
        <authorList>
            <person name="Goeker M."/>
        </authorList>
    </citation>
    <scope>NUCLEOTIDE SEQUENCE [LARGE SCALE GENOMIC DNA]</scope>
    <source>
        <strain evidence="7 8">DSM 17274</strain>
    </source>
</reference>
<dbReference type="SUPFAM" id="SSF118010">
    <property type="entry name" value="TM1457-like"/>
    <property type="match status" value="1"/>
</dbReference>
<organism evidence="7 8">
    <name type="scientific">Jeotgalicoccus halotolerans</name>
    <dbReference type="NCBI Taxonomy" id="157227"/>
    <lineage>
        <taxon>Bacteria</taxon>
        <taxon>Bacillati</taxon>
        <taxon>Bacillota</taxon>
        <taxon>Bacilli</taxon>
        <taxon>Bacillales</taxon>
        <taxon>Staphylococcaceae</taxon>
        <taxon>Jeotgalicoccus</taxon>
    </lineage>
</organism>
<dbReference type="Proteomes" id="UP000257076">
    <property type="component" value="Unassembled WGS sequence"/>
</dbReference>
<dbReference type="RefSeq" id="WP_115884472.1">
    <property type="nucleotide sequence ID" value="NZ_CBCSHX010000001.1"/>
</dbReference>
<keyword evidence="3" id="KW-0378">Hydrolase</keyword>
<evidence type="ECO:0000256" key="5">
    <source>
        <dbReference type="ARBA" id="ARBA00044503"/>
    </source>
</evidence>
<dbReference type="GO" id="GO:0008234">
    <property type="term" value="F:cysteine-type peptidase activity"/>
    <property type="evidence" value="ECO:0007669"/>
    <property type="project" value="UniProtKB-KW"/>
</dbReference>
<sequence length="106" mass="11640">MINVIVARNSEKHITGFTMDGHADFDVHGKDLVCAGASAVVFGSVNAVFALTDYEPAIDMAEEGGYLSVKLEDTSDDRVQLILETMIVSLKTIESEYSEFIKIEHE</sequence>
<evidence type="ECO:0000256" key="4">
    <source>
        <dbReference type="ARBA" id="ARBA00022807"/>
    </source>
</evidence>
<dbReference type="Pfam" id="PF04327">
    <property type="entry name" value="Peptidase_Prp"/>
    <property type="match status" value="1"/>
</dbReference>
<dbReference type="Gene3D" id="3.30.70.1490">
    <property type="entry name" value="Cysteine protease Prp"/>
    <property type="match status" value="1"/>
</dbReference>
<name>A0A3E0B1H5_9STAP</name>
<comment type="caution">
    <text evidence="7">The sequence shown here is derived from an EMBL/GenBank/DDBJ whole genome shotgun (WGS) entry which is preliminary data.</text>
</comment>
<dbReference type="PANTHER" id="PTHR39178">
    <property type="entry name" value="HYPOTHETICAL RIBOSOME-ASSOCIATED PROTEIN"/>
    <property type="match status" value="1"/>
</dbReference>
<keyword evidence="1" id="KW-0690">Ribosome biogenesis</keyword>
<dbReference type="OrthoDB" id="48998at2"/>
<protein>
    <recommendedName>
        <fullName evidence="6">Ribosomal processing cysteine protease Prp</fullName>
    </recommendedName>
</protein>
<dbReference type="NCBIfam" id="NF011126">
    <property type="entry name" value="PRK14553.1-6"/>
    <property type="match status" value="1"/>
</dbReference>
<dbReference type="CDD" id="cd16332">
    <property type="entry name" value="Prp-like"/>
    <property type="match status" value="1"/>
</dbReference>
<comment type="similarity">
    <text evidence="5">Belongs to the Prp family.</text>
</comment>
<evidence type="ECO:0000256" key="6">
    <source>
        <dbReference type="ARBA" id="ARBA00044538"/>
    </source>
</evidence>
<evidence type="ECO:0000256" key="3">
    <source>
        <dbReference type="ARBA" id="ARBA00022801"/>
    </source>
</evidence>
<dbReference type="InterPro" id="IPR007422">
    <property type="entry name" value="Peptidase_Prp"/>
</dbReference>
<dbReference type="EMBL" id="QUMW01000009">
    <property type="protein sequence ID" value="REG25798.1"/>
    <property type="molecule type" value="Genomic_DNA"/>
</dbReference>
<evidence type="ECO:0000256" key="1">
    <source>
        <dbReference type="ARBA" id="ARBA00022517"/>
    </source>
</evidence>
<dbReference type="PANTHER" id="PTHR39178:SF1">
    <property type="entry name" value="RIBOSOMAL-PROCESSING CYSTEINE PROTEASE PRP"/>
    <property type="match status" value="1"/>
</dbReference>
<dbReference type="GO" id="GO:0006508">
    <property type="term" value="P:proteolysis"/>
    <property type="evidence" value="ECO:0007669"/>
    <property type="project" value="UniProtKB-KW"/>
</dbReference>